<dbReference type="RefSeq" id="YP_009158881.1">
    <property type="nucleotide sequence ID" value="NC_027537.1"/>
</dbReference>
<dbReference type="OrthoDB" id="38802at10239"/>
<dbReference type="KEGG" id="vg:25067786"/>
<keyword evidence="2" id="KW-1185">Reference proteome</keyword>
<dbReference type="Proteomes" id="UP000203679">
    <property type="component" value="Genome"/>
</dbReference>
<organism evidence="1 2">
    <name type="scientific">Chenuda virus</name>
    <dbReference type="NCBI Taxonomy" id="40065"/>
    <lineage>
        <taxon>Viruses</taxon>
        <taxon>Riboviria</taxon>
        <taxon>Orthornavirae</taxon>
        <taxon>Duplornaviricota</taxon>
        <taxon>Resentoviricetes</taxon>
        <taxon>Reovirales</taxon>
        <taxon>Sedoreoviridae</taxon>
        <taxon>Orbivirus</taxon>
        <taxon>Orbivirus chenudaense</taxon>
    </lineage>
</organism>
<gene>
    <name evidence="1" type="primary">VP4</name>
</gene>
<accession>A0A0H4M927</accession>
<proteinExistence type="predicted"/>
<dbReference type="EMBL" id="KP268797">
    <property type="protein sequence ID" value="AKP24088.1"/>
    <property type="molecule type" value="Genomic_RNA"/>
</dbReference>
<dbReference type="GeneID" id="25067786"/>
<evidence type="ECO:0000313" key="2">
    <source>
        <dbReference type="Proteomes" id="UP000203679"/>
    </source>
</evidence>
<protein>
    <submittedName>
        <fullName evidence="1">Outer capsid protein</fullName>
    </submittedName>
</protein>
<sequence length="568" mass="63342">MEEVRILLHDAGRYKPKPTRPTPDFDMVIRTVTEDDLGPLKARMKNEKDVLPTNVCYVDPTDPGDDTLTEKPDMMYPCVVPAAISAIVDKTPMQDVVAAIADDPRAARTAWRKDTEGRAACQTSYAHVSCQERVARTVCAQLISMCVEGRPHTEDEELLARDLLLYGAFSFKGDEVIFCYENVQNGAAGGETLLRISGKCPKKEGLGTLKCTYPQVQRVEERWRTALDDVNGKKCVVTAYGNLYARVAVYDLCRFVYNFLPENIRDKNKLTSDGGVRITYVAMSGNRSVWWRTLCAVSDLLGCVLPPEPAPDHRNIYEVMRYLARTDLFHRVLTRFAEQRENACAMYVAAVTVLAAIPGYRLTSLPVPRVTKSAVASCKTEELGGWGKAACAARASILGRVNDPLQIHDDCYRISKDGASRLTAFWPTRIFQPSTDHAPFLLNANLTCQAMGRLCRGNTEFLTCVVPYRNPEKAFICIAVYPPELPQTAVAAILSTRFKKVSKFLRGTLYIKTGADVTKYGHAVDGSIRVYEVPYDWGFTAGTTLIVKLPGYTREMGDFMSKLTRQRF</sequence>
<name>A0A0H4M927_9REOV</name>
<reference evidence="1 2" key="1">
    <citation type="journal article" date="2015" name="Viruses">
        <title>Genetic characterization of the tick-borne orbiviruses.</title>
        <authorList>
            <person name="Belaganahalli M.N."/>
            <person name="Maan S."/>
            <person name="Maan N.S."/>
            <person name="Brownlie J."/>
            <person name="Tesh R."/>
            <person name="Attoui H."/>
            <person name="Mertens P.P."/>
        </authorList>
    </citation>
    <scope>NUCLEOTIDE SEQUENCE [LARGE SCALE GENOMIC DNA]</scope>
    <source>
        <strain evidence="1">EGY1954/01</strain>
    </source>
</reference>
<evidence type="ECO:0000313" key="1">
    <source>
        <dbReference type="EMBL" id="AKP24088.1"/>
    </source>
</evidence>